<accession>A0A1S7DQQ3</accession>
<organism evidence="1 2">
    <name type="scientific">Riemerella anatipestifer</name>
    <name type="common">Moraxella anatipestifer</name>
    <dbReference type="NCBI Taxonomy" id="34085"/>
    <lineage>
        <taxon>Bacteria</taxon>
        <taxon>Pseudomonadati</taxon>
        <taxon>Bacteroidota</taxon>
        <taxon>Flavobacteriia</taxon>
        <taxon>Flavobacteriales</taxon>
        <taxon>Weeksellaceae</taxon>
        <taxon>Riemerella</taxon>
    </lineage>
</organism>
<evidence type="ECO:0000313" key="1">
    <source>
        <dbReference type="EMBL" id="AQY21361.1"/>
    </source>
</evidence>
<reference evidence="1 2" key="1">
    <citation type="submission" date="2015-06" db="EMBL/GenBank/DDBJ databases">
        <title>R. anatipestifer strain HXb2 is the most virulent strain so far, and the genome sequence would help us uncover the pathogenesis.</title>
        <authorList>
            <person name="Hu Q."/>
            <person name="Qi J."/>
            <person name="Bo H."/>
            <person name="Liu G."/>
            <person name="Tao M."/>
            <person name="Ding Y."/>
            <person name="Xue Y."/>
        </authorList>
    </citation>
    <scope>NUCLEOTIDE SEQUENCE [LARGE SCALE GENOMIC DNA]</scope>
    <source>
        <strain evidence="1 2">HXb2</strain>
    </source>
</reference>
<gene>
    <name evidence="1" type="ORF">AB406_0402</name>
</gene>
<protein>
    <submittedName>
        <fullName evidence="1">Uncharacterized protein</fullName>
    </submittedName>
</protein>
<name>A0A1S7DQQ3_RIEAN</name>
<proteinExistence type="predicted"/>
<dbReference type="EMBL" id="CP011859">
    <property type="protein sequence ID" value="AQY21361.1"/>
    <property type="molecule type" value="Genomic_DNA"/>
</dbReference>
<dbReference type="RefSeq" id="WP_079206596.1">
    <property type="nucleotide sequence ID" value="NZ_CP011859.1"/>
</dbReference>
<sequence>MIQNYLNIKTPTLRELKARKEEEKRKQKELENKRGFCVSKMDDETFKKVAHRLTMIAYSTEFLSEQIDELLDMGVIHSKSLVVDFQNELLKLIEVFIGMAMEKGEAAELQRIAQQKGYDELIRTIGSLNAKQYEALLNFAKTIKIVKK</sequence>
<dbReference type="Proteomes" id="UP000189883">
    <property type="component" value="Chromosome"/>
</dbReference>
<dbReference type="AlphaFoldDB" id="A0A1S7DQQ3"/>
<evidence type="ECO:0000313" key="2">
    <source>
        <dbReference type="Proteomes" id="UP000189883"/>
    </source>
</evidence>